<protein>
    <submittedName>
        <fullName evidence="1">Uncharacterized protein</fullName>
    </submittedName>
</protein>
<organism evidence="1 2">
    <name type="scientific">Rotaria sordida</name>
    <dbReference type="NCBI Taxonomy" id="392033"/>
    <lineage>
        <taxon>Eukaryota</taxon>
        <taxon>Metazoa</taxon>
        <taxon>Spiralia</taxon>
        <taxon>Gnathifera</taxon>
        <taxon>Rotifera</taxon>
        <taxon>Eurotatoria</taxon>
        <taxon>Bdelloidea</taxon>
        <taxon>Philodinida</taxon>
        <taxon>Philodinidae</taxon>
        <taxon>Rotaria</taxon>
    </lineage>
</organism>
<evidence type="ECO:0000313" key="2">
    <source>
        <dbReference type="Proteomes" id="UP000663889"/>
    </source>
</evidence>
<comment type="caution">
    <text evidence="1">The sequence shown here is derived from an EMBL/GenBank/DDBJ whole genome shotgun (WGS) entry which is preliminary data.</text>
</comment>
<dbReference type="AlphaFoldDB" id="A0A815ZDL5"/>
<evidence type="ECO:0000313" key="1">
    <source>
        <dbReference type="EMBL" id="CAF1582165.1"/>
    </source>
</evidence>
<feature type="non-terminal residue" evidence="1">
    <location>
        <position position="52"/>
    </location>
</feature>
<sequence length="52" mass="6290">METDCTHLKRQIELLRLDLERLNKLIYKEGTNKTTLERNNLLSESDFVRELR</sequence>
<accession>A0A815ZDL5</accession>
<gene>
    <name evidence="1" type="ORF">SEV965_LOCUS39916</name>
</gene>
<name>A0A815ZDL5_9BILA</name>
<reference evidence="1" key="1">
    <citation type="submission" date="2021-02" db="EMBL/GenBank/DDBJ databases">
        <authorList>
            <person name="Nowell W R."/>
        </authorList>
    </citation>
    <scope>NUCLEOTIDE SEQUENCE</scope>
</reference>
<dbReference type="Proteomes" id="UP000663889">
    <property type="component" value="Unassembled WGS sequence"/>
</dbReference>
<proteinExistence type="predicted"/>
<dbReference type="EMBL" id="CAJNOU010019250">
    <property type="protein sequence ID" value="CAF1582165.1"/>
    <property type="molecule type" value="Genomic_DNA"/>
</dbReference>